<gene>
    <name evidence="9" type="ORF">PMC74_14690</name>
</gene>
<dbReference type="PROSITE" id="PS50928">
    <property type="entry name" value="ABC_TM1"/>
    <property type="match status" value="1"/>
</dbReference>
<evidence type="ECO:0000313" key="9">
    <source>
        <dbReference type="EMBL" id="WCH98029.1"/>
    </source>
</evidence>
<keyword evidence="5 7" id="KW-1133">Transmembrane helix</keyword>
<dbReference type="Proteomes" id="UP001214301">
    <property type="component" value="Chromosome"/>
</dbReference>
<proteinExistence type="inferred from homology"/>
<dbReference type="InterPro" id="IPR035906">
    <property type="entry name" value="MetI-like_sf"/>
</dbReference>
<feature type="transmembrane region" description="Helical" evidence="7">
    <location>
        <begin position="222"/>
        <end position="242"/>
    </location>
</feature>
<evidence type="ECO:0000256" key="5">
    <source>
        <dbReference type="ARBA" id="ARBA00022989"/>
    </source>
</evidence>
<evidence type="ECO:0000259" key="8">
    <source>
        <dbReference type="PROSITE" id="PS50928"/>
    </source>
</evidence>
<dbReference type="InterPro" id="IPR000515">
    <property type="entry name" value="MetI-like"/>
</dbReference>
<sequence>MRPRKHDTRYLSLMILSPAILLAGWVLVAQKGWVSATLLSPPWDVVQSAFDLFVHGYSGVPFSEHFAASLSRVGIAFVVGGALGVGVGLLRATYRDVDALWLIPSEILRPIPQLGLVPIFILWFGIGELSKVLLILLSVFLVTMVSAQAGAAATPGDVIRAASSLGAKRWQTFLYVILPSALPQIMTGLRVAMGLALSILVAAELLGGDRGLGFVVLDATNFFRTSYVFAGVLIIGLIGLLTDRAFVWISRRWVHWQ</sequence>
<feature type="transmembrane region" description="Helical" evidence="7">
    <location>
        <begin position="12"/>
        <end position="33"/>
    </location>
</feature>
<feature type="transmembrane region" description="Helical" evidence="7">
    <location>
        <begin position="106"/>
        <end position="126"/>
    </location>
</feature>
<evidence type="ECO:0000256" key="4">
    <source>
        <dbReference type="ARBA" id="ARBA00022692"/>
    </source>
</evidence>
<name>A0ABY7R2R1_9PSED</name>
<evidence type="ECO:0000313" key="10">
    <source>
        <dbReference type="Proteomes" id="UP001214301"/>
    </source>
</evidence>
<dbReference type="PANTHER" id="PTHR30151:SF25">
    <property type="entry name" value="TAURINE TRANSPORT SYSTEM PERMEASE PROTEIN TAUC"/>
    <property type="match status" value="1"/>
</dbReference>
<dbReference type="RefSeq" id="WP_152604600.1">
    <property type="nucleotide sequence ID" value="NZ_CP116669.1"/>
</dbReference>
<dbReference type="SUPFAM" id="SSF161098">
    <property type="entry name" value="MetI-like"/>
    <property type="match status" value="1"/>
</dbReference>
<keyword evidence="2 7" id="KW-0813">Transport</keyword>
<comment type="similarity">
    <text evidence="7">Belongs to the binding-protein-dependent transport system permease family.</text>
</comment>
<feature type="transmembrane region" description="Helical" evidence="7">
    <location>
        <begin position="173"/>
        <end position="202"/>
    </location>
</feature>
<keyword evidence="10" id="KW-1185">Reference proteome</keyword>
<evidence type="ECO:0000256" key="1">
    <source>
        <dbReference type="ARBA" id="ARBA00004651"/>
    </source>
</evidence>
<dbReference type="PANTHER" id="PTHR30151">
    <property type="entry name" value="ALKANE SULFONATE ABC TRANSPORTER-RELATED, MEMBRANE SUBUNIT"/>
    <property type="match status" value="1"/>
</dbReference>
<keyword evidence="6 7" id="KW-0472">Membrane</keyword>
<evidence type="ECO:0000256" key="6">
    <source>
        <dbReference type="ARBA" id="ARBA00023136"/>
    </source>
</evidence>
<reference evidence="9 10" key="1">
    <citation type="journal article" date="2020" name="Front. Microbiol.">
        <title>Toward Biorecycling: Isolation of a Soil Bacterium That Grows on a Polyurethane Oligomer and Monomer.</title>
        <authorList>
            <person name="Espinosa M.J.C."/>
            <person name="Blanco A.C."/>
            <person name="Schmidgall T."/>
            <person name="Atanasoff-Kardjalieff A.K."/>
            <person name="Kappelmeyer U."/>
            <person name="Tischler D."/>
            <person name="Pieper D.H."/>
            <person name="Heipieper H.J."/>
            <person name="Eberlein C."/>
        </authorList>
    </citation>
    <scope>NUCLEOTIDE SEQUENCE [LARGE SCALE GENOMIC DNA]</scope>
    <source>
        <strain evidence="9 10">TDA1</strain>
    </source>
</reference>
<dbReference type="Pfam" id="PF00528">
    <property type="entry name" value="BPD_transp_1"/>
    <property type="match status" value="1"/>
</dbReference>
<feature type="transmembrane region" description="Helical" evidence="7">
    <location>
        <begin position="132"/>
        <end position="153"/>
    </location>
</feature>
<keyword evidence="4 7" id="KW-0812">Transmembrane</keyword>
<evidence type="ECO:0000256" key="3">
    <source>
        <dbReference type="ARBA" id="ARBA00022475"/>
    </source>
</evidence>
<dbReference type="CDD" id="cd06261">
    <property type="entry name" value="TM_PBP2"/>
    <property type="match status" value="1"/>
</dbReference>
<keyword evidence="3" id="KW-1003">Cell membrane</keyword>
<dbReference type="EMBL" id="CP116669">
    <property type="protein sequence ID" value="WCH98029.1"/>
    <property type="molecule type" value="Genomic_DNA"/>
</dbReference>
<organism evidence="9 10">
    <name type="scientific">Pseudomonas capeferrum</name>
    <dbReference type="NCBI Taxonomy" id="1495066"/>
    <lineage>
        <taxon>Bacteria</taxon>
        <taxon>Pseudomonadati</taxon>
        <taxon>Pseudomonadota</taxon>
        <taxon>Gammaproteobacteria</taxon>
        <taxon>Pseudomonadales</taxon>
        <taxon>Pseudomonadaceae</taxon>
        <taxon>Pseudomonas</taxon>
    </lineage>
</organism>
<feature type="domain" description="ABC transmembrane type-1" evidence="8">
    <location>
        <begin position="66"/>
        <end position="246"/>
    </location>
</feature>
<accession>A0ABY7R2R1</accession>
<evidence type="ECO:0000256" key="7">
    <source>
        <dbReference type="RuleBase" id="RU363032"/>
    </source>
</evidence>
<comment type="subcellular location">
    <subcellularLocation>
        <location evidence="1 7">Cell membrane</location>
        <topology evidence="1 7">Multi-pass membrane protein</topology>
    </subcellularLocation>
</comment>
<protein>
    <submittedName>
        <fullName evidence="9">ABC transporter permease</fullName>
    </submittedName>
</protein>
<dbReference type="Gene3D" id="1.10.3720.10">
    <property type="entry name" value="MetI-like"/>
    <property type="match status" value="1"/>
</dbReference>
<feature type="transmembrane region" description="Helical" evidence="7">
    <location>
        <begin position="73"/>
        <end position="94"/>
    </location>
</feature>
<evidence type="ECO:0000256" key="2">
    <source>
        <dbReference type="ARBA" id="ARBA00022448"/>
    </source>
</evidence>